<evidence type="ECO:0000256" key="1">
    <source>
        <dbReference type="ARBA" id="ARBA00022723"/>
    </source>
</evidence>
<dbReference type="InterPro" id="IPR007051">
    <property type="entry name" value="CHORD_dom"/>
</dbReference>
<keyword evidence="2" id="KW-0677">Repeat</keyword>
<keyword evidence="3" id="KW-0862">Zinc</keyword>
<reference evidence="6" key="1">
    <citation type="submission" date="2022-01" db="EMBL/GenBank/DDBJ databases">
        <authorList>
            <person name="King R."/>
        </authorList>
    </citation>
    <scope>NUCLEOTIDE SEQUENCE</scope>
</reference>
<dbReference type="PROSITE" id="PS51401">
    <property type="entry name" value="CHORD"/>
    <property type="match status" value="2"/>
</dbReference>
<name>A0A9N9XFT8_DIABA</name>
<evidence type="ECO:0008006" key="8">
    <source>
        <dbReference type="Google" id="ProtNLM"/>
    </source>
</evidence>
<dbReference type="GO" id="GO:0046872">
    <property type="term" value="F:metal ion binding"/>
    <property type="evidence" value="ECO:0007669"/>
    <property type="project" value="UniProtKB-KW"/>
</dbReference>
<dbReference type="Proteomes" id="UP001153709">
    <property type="component" value="Chromosome 5"/>
</dbReference>
<dbReference type="PANTHER" id="PTHR46983">
    <property type="entry name" value="CYSTEINE AND HISTIDINE-RICH DOMAIN-CONTAINING PROTEIN 1"/>
    <property type="match status" value="1"/>
</dbReference>
<dbReference type="InterPro" id="IPR007052">
    <property type="entry name" value="CS_dom"/>
</dbReference>
<accession>A0A9N9XFT8</accession>
<dbReference type="Gene3D" id="2.60.40.790">
    <property type="match status" value="1"/>
</dbReference>
<dbReference type="Pfam" id="PF04968">
    <property type="entry name" value="CHORD"/>
    <property type="match status" value="2"/>
</dbReference>
<dbReference type="InterPro" id="IPR039790">
    <property type="entry name" value="CHRD1"/>
</dbReference>
<evidence type="ECO:0000256" key="2">
    <source>
        <dbReference type="ARBA" id="ARBA00022737"/>
    </source>
</evidence>
<sequence>MSNEKSLLQCYNRGCGQKFDPEKNNKDSCRHHPGEPVFHDAYKGWNCCNKKCTDFTEFLNIKGCTLSKHSNIKPVEPEKPVVKDIDVNEVIEVKPIVQAALERPSFNTPLVIMKAQVAPSLQQQLKTLENKQEVKITNLSGEIAIGTICKNGGCGKTYEGPQTNDTICTYHPGVPIFHEGLKFWSCCTKRTTDFNAFLNQIGCETGTHIWNKEATDDASVQCRWDFHQTGSHVVVSIYAKEYCPKESIVKINPVRMYAKLVFPQQSNASFLLDTELKGIINVEASQVTMYGTKVEIKMKKAEAGSWSKLGTPVTAEQAQQAANPVGKITCAVDAVDLDDL</sequence>
<dbReference type="EMBL" id="OU898280">
    <property type="protein sequence ID" value="CAG9834454.1"/>
    <property type="molecule type" value="Genomic_DNA"/>
</dbReference>
<evidence type="ECO:0000259" key="4">
    <source>
        <dbReference type="PROSITE" id="PS51203"/>
    </source>
</evidence>
<dbReference type="SUPFAM" id="SSF49764">
    <property type="entry name" value="HSP20-like chaperones"/>
    <property type="match status" value="1"/>
</dbReference>
<feature type="domain" description="CHORD" evidence="5">
    <location>
        <begin position="149"/>
        <end position="208"/>
    </location>
</feature>
<organism evidence="6 7">
    <name type="scientific">Diabrotica balteata</name>
    <name type="common">Banded cucumber beetle</name>
    <dbReference type="NCBI Taxonomy" id="107213"/>
    <lineage>
        <taxon>Eukaryota</taxon>
        <taxon>Metazoa</taxon>
        <taxon>Ecdysozoa</taxon>
        <taxon>Arthropoda</taxon>
        <taxon>Hexapoda</taxon>
        <taxon>Insecta</taxon>
        <taxon>Pterygota</taxon>
        <taxon>Neoptera</taxon>
        <taxon>Endopterygota</taxon>
        <taxon>Coleoptera</taxon>
        <taxon>Polyphaga</taxon>
        <taxon>Cucujiformia</taxon>
        <taxon>Chrysomeloidea</taxon>
        <taxon>Chrysomelidae</taxon>
        <taxon>Galerucinae</taxon>
        <taxon>Diabroticina</taxon>
        <taxon>Diabroticites</taxon>
        <taxon>Diabrotica</taxon>
    </lineage>
</organism>
<feature type="domain" description="CS" evidence="4">
    <location>
        <begin position="219"/>
        <end position="310"/>
    </location>
</feature>
<evidence type="ECO:0000256" key="3">
    <source>
        <dbReference type="ARBA" id="ARBA00022833"/>
    </source>
</evidence>
<evidence type="ECO:0000313" key="7">
    <source>
        <dbReference type="Proteomes" id="UP001153709"/>
    </source>
</evidence>
<dbReference type="AlphaFoldDB" id="A0A9N9XFT8"/>
<feature type="domain" description="CHORD" evidence="5">
    <location>
        <begin position="10"/>
        <end position="69"/>
    </location>
</feature>
<keyword evidence="1" id="KW-0479">Metal-binding</keyword>
<dbReference type="PANTHER" id="PTHR46983:SF3">
    <property type="entry name" value="CHPADIPLOID STATE MAINTENANCE PROTEIN CHPA"/>
    <property type="match status" value="1"/>
</dbReference>
<evidence type="ECO:0000259" key="5">
    <source>
        <dbReference type="PROSITE" id="PS51401"/>
    </source>
</evidence>
<dbReference type="Pfam" id="PF04969">
    <property type="entry name" value="CS"/>
    <property type="match status" value="1"/>
</dbReference>
<dbReference type="PROSITE" id="PS51203">
    <property type="entry name" value="CS"/>
    <property type="match status" value="1"/>
</dbReference>
<keyword evidence="7" id="KW-1185">Reference proteome</keyword>
<dbReference type="InterPro" id="IPR008978">
    <property type="entry name" value="HSP20-like_chaperone"/>
</dbReference>
<gene>
    <name evidence="6" type="ORF">DIABBA_LOCUS7753</name>
</gene>
<protein>
    <recommendedName>
        <fullName evidence="8">Cysteine and histidine-rich domain-containing protein</fullName>
    </recommendedName>
</protein>
<proteinExistence type="predicted"/>
<evidence type="ECO:0000313" key="6">
    <source>
        <dbReference type="EMBL" id="CAG9834454.1"/>
    </source>
</evidence>
<dbReference type="OrthoDB" id="10261079at2759"/>
<dbReference type="Gene3D" id="4.10.1130.20">
    <property type="match status" value="2"/>
</dbReference>